<comment type="caution">
    <text evidence="1">The sequence shown here is derived from an EMBL/GenBank/DDBJ whole genome shotgun (WGS) entry which is preliminary data.</text>
</comment>
<evidence type="ECO:0000313" key="2">
    <source>
        <dbReference type="Proteomes" id="UP001281761"/>
    </source>
</evidence>
<proteinExistence type="predicted"/>
<organism evidence="1 2">
    <name type="scientific">Blattamonas nauphoetae</name>
    <dbReference type="NCBI Taxonomy" id="2049346"/>
    <lineage>
        <taxon>Eukaryota</taxon>
        <taxon>Metamonada</taxon>
        <taxon>Preaxostyla</taxon>
        <taxon>Oxymonadida</taxon>
        <taxon>Blattamonas</taxon>
    </lineage>
</organism>
<reference evidence="1 2" key="1">
    <citation type="journal article" date="2022" name="bioRxiv">
        <title>Genomics of Preaxostyla Flagellates Illuminates Evolutionary Transitions and the Path Towards Mitochondrial Loss.</title>
        <authorList>
            <person name="Novak L.V.F."/>
            <person name="Treitli S.C."/>
            <person name="Pyrih J."/>
            <person name="Halakuc P."/>
            <person name="Pipaliya S.V."/>
            <person name="Vacek V."/>
            <person name="Brzon O."/>
            <person name="Soukal P."/>
            <person name="Eme L."/>
            <person name="Dacks J.B."/>
            <person name="Karnkowska A."/>
            <person name="Elias M."/>
            <person name="Hampl V."/>
        </authorList>
    </citation>
    <scope>NUCLEOTIDE SEQUENCE [LARGE SCALE GENOMIC DNA]</scope>
    <source>
        <strain evidence="1">NAU3</strain>
        <tissue evidence="1">Gut</tissue>
    </source>
</reference>
<sequence>MRDGHQDCDRGCIQGIKREQSGRLLMSDEFTRFIRSEVIHTLTRIVPRLRITELLLTSNKYKKTANPIKLCLSPLDFAQAKFPLIVPLANRTTKLKIGVSLDGLFDQLSSKGESIQLHPLPPTQSKLLFSPLSVLPFTNTAYLPSPPSVFLLSMLGRLHKHEAKVVSLNSRVLGVRALSDPSTPVPPNLEVELDSSLSEMDNSQSPLVNTSPTSEQNPSFCSDLISVLSLLSFTFCRSNHCVHPFSVSNDPISPVEESDPLIAPYFYDRPSTRVNYQSSGSPSFKRVLRVVLLASEAGLAVLFSLLRLLDKCTHRFRITAHPLLFPSRHWNSRTHILFCHQPGPDIYCALPVCDRRICFKIRLQNIYSPSVTSSLFAVSVGSLSITSPLSVTHLNHVRSAALFDLSGGTTTLSNSLKSLFSSETVFSMKTGSILNLNTVSASCDTFAKLKSSELDGGPLVVTGSFSKGMLSSSFISGYGL</sequence>
<name>A0ABQ9XU92_9EUKA</name>
<accession>A0ABQ9XU92</accession>
<keyword evidence="2" id="KW-1185">Reference proteome</keyword>
<dbReference type="EMBL" id="JARBJD010000071">
    <property type="protein sequence ID" value="KAK2955047.1"/>
    <property type="molecule type" value="Genomic_DNA"/>
</dbReference>
<protein>
    <submittedName>
        <fullName evidence="1">Uncharacterized protein</fullName>
    </submittedName>
</protein>
<dbReference type="Proteomes" id="UP001281761">
    <property type="component" value="Unassembled WGS sequence"/>
</dbReference>
<gene>
    <name evidence="1" type="ORF">BLNAU_9978</name>
</gene>
<evidence type="ECO:0000313" key="1">
    <source>
        <dbReference type="EMBL" id="KAK2955047.1"/>
    </source>
</evidence>